<dbReference type="SUPFAM" id="SSF103473">
    <property type="entry name" value="MFS general substrate transporter"/>
    <property type="match status" value="1"/>
</dbReference>
<evidence type="ECO:0000256" key="1">
    <source>
        <dbReference type="ARBA" id="ARBA00004141"/>
    </source>
</evidence>
<proteinExistence type="predicted"/>
<dbReference type="InterPro" id="IPR020846">
    <property type="entry name" value="MFS_dom"/>
</dbReference>
<dbReference type="Gene3D" id="1.20.1250.20">
    <property type="entry name" value="MFS general substrate transporter like domains"/>
    <property type="match status" value="1"/>
</dbReference>
<organism evidence="7 8">
    <name type="scientific">Araneus ventricosus</name>
    <name type="common">Orbweaver spider</name>
    <name type="synonym">Epeira ventricosa</name>
    <dbReference type="NCBI Taxonomy" id="182803"/>
    <lineage>
        <taxon>Eukaryota</taxon>
        <taxon>Metazoa</taxon>
        <taxon>Ecdysozoa</taxon>
        <taxon>Arthropoda</taxon>
        <taxon>Chelicerata</taxon>
        <taxon>Arachnida</taxon>
        <taxon>Araneae</taxon>
        <taxon>Araneomorphae</taxon>
        <taxon>Entelegynae</taxon>
        <taxon>Araneoidea</taxon>
        <taxon>Araneidae</taxon>
        <taxon>Araneus</taxon>
    </lineage>
</organism>
<dbReference type="InterPro" id="IPR005828">
    <property type="entry name" value="MFS_sugar_transport-like"/>
</dbReference>
<evidence type="ECO:0000256" key="4">
    <source>
        <dbReference type="ARBA" id="ARBA00023136"/>
    </source>
</evidence>
<keyword evidence="8" id="KW-1185">Reference proteome</keyword>
<dbReference type="Proteomes" id="UP000499080">
    <property type="component" value="Unassembled WGS sequence"/>
</dbReference>
<evidence type="ECO:0000313" key="8">
    <source>
        <dbReference type="Proteomes" id="UP000499080"/>
    </source>
</evidence>
<name>A0A4Y2R7L4_ARAVE</name>
<evidence type="ECO:0000313" key="7">
    <source>
        <dbReference type="EMBL" id="GBN71752.1"/>
    </source>
</evidence>
<feature type="transmembrane region" description="Helical" evidence="5">
    <location>
        <begin position="226"/>
        <end position="249"/>
    </location>
</feature>
<sequence>MFAISRFFVAAAVTSADHAATVLMIEIVSPEYRSPYYCGISLAWIAGALHLPLIAWWLRDWIWIESALILPSVLLLATCWLLPESPRWLLAQKKEEEALEILLKAAKRNGLEVSDIKLKEMVTNLKESKYDENTDICVLDLFKIELRFELSCVSSFTYYGISYNTNELAGNPFINFALYFAIEIPSTILVLTAIQYKGRRRSLAIGLAVAGVACLLVYPIPEDLVWMRTILSLFGMFFISANFTLLGLFTTEVFPTHLRNIGYGSASAVSRFAAILAPFVRELGHTSHPLIPQIIYGVVSITGGGLALLLPETTNCSVPDTCREAAEISRKTSFKKPSEKTWTLNDLKNRKEIEI</sequence>
<dbReference type="OrthoDB" id="3936150at2759"/>
<dbReference type="InterPro" id="IPR036259">
    <property type="entry name" value="MFS_trans_sf"/>
</dbReference>
<dbReference type="GO" id="GO:0016020">
    <property type="term" value="C:membrane"/>
    <property type="evidence" value="ECO:0007669"/>
    <property type="project" value="UniProtKB-SubCell"/>
</dbReference>
<reference evidence="7 8" key="1">
    <citation type="journal article" date="2019" name="Sci. Rep.">
        <title>Orb-weaving spider Araneus ventricosus genome elucidates the spidroin gene catalogue.</title>
        <authorList>
            <person name="Kono N."/>
            <person name="Nakamura H."/>
            <person name="Ohtoshi R."/>
            <person name="Moran D.A.P."/>
            <person name="Shinohara A."/>
            <person name="Yoshida Y."/>
            <person name="Fujiwara M."/>
            <person name="Mori M."/>
            <person name="Tomita M."/>
            <person name="Arakawa K."/>
        </authorList>
    </citation>
    <scope>NUCLEOTIDE SEQUENCE [LARGE SCALE GENOMIC DNA]</scope>
</reference>
<feature type="transmembrane region" description="Helical" evidence="5">
    <location>
        <begin position="291"/>
        <end position="310"/>
    </location>
</feature>
<evidence type="ECO:0000256" key="2">
    <source>
        <dbReference type="ARBA" id="ARBA00022692"/>
    </source>
</evidence>
<keyword evidence="3 5" id="KW-1133">Transmembrane helix</keyword>
<feature type="transmembrane region" description="Helical" evidence="5">
    <location>
        <begin position="62"/>
        <end position="83"/>
    </location>
</feature>
<accession>A0A4Y2R7L4</accession>
<dbReference type="PANTHER" id="PTHR24064">
    <property type="entry name" value="SOLUTE CARRIER FAMILY 22 MEMBER"/>
    <property type="match status" value="1"/>
</dbReference>
<keyword evidence="4 5" id="KW-0472">Membrane</keyword>
<dbReference type="GO" id="GO:0022857">
    <property type="term" value="F:transmembrane transporter activity"/>
    <property type="evidence" value="ECO:0007669"/>
    <property type="project" value="InterPro"/>
</dbReference>
<feature type="transmembrane region" description="Helical" evidence="5">
    <location>
        <begin position="261"/>
        <end position="279"/>
    </location>
</feature>
<feature type="transmembrane region" description="Helical" evidence="5">
    <location>
        <begin position="34"/>
        <end position="55"/>
    </location>
</feature>
<evidence type="ECO:0000256" key="3">
    <source>
        <dbReference type="ARBA" id="ARBA00022989"/>
    </source>
</evidence>
<gene>
    <name evidence="7" type="primary">Orct_15</name>
    <name evidence="7" type="ORF">AVEN_68347_1</name>
</gene>
<dbReference type="PROSITE" id="PS50850">
    <property type="entry name" value="MFS"/>
    <property type="match status" value="1"/>
</dbReference>
<protein>
    <submittedName>
        <fullName evidence="7">Organic cation transporter protein</fullName>
    </submittedName>
</protein>
<evidence type="ECO:0000256" key="5">
    <source>
        <dbReference type="SAM" id="Phobius"/>
    </source>
</evidence>
<dbReference type="EMBL" id="BGPR01016076">
    <property type="protein sequence ID" value="GBN71752.1"/>
    <property type="molecule type" value="Genomic_DNA"/>
</dbReference>
<comment type="subcellular location">
    <subcellularLocation>
        <location evidence="1">Membrane</location>
        <topology evidence="1">Multi-pass membrane protein</topology>
    </subcellularLocation>
</comment>
<dbReference type="AlphaFoldDB" id="A0A4Y2R7L4"/>
<keyword evidence="2 5" id="KW-0812">Transmembrane</keyword>
<evidence type="ECO:0000259" key="6">
    <source>
        <dbReference type="PROSITE" id="PS50850"/>
    </source>
</evidence>
<comment type="caution">
    <text evidence="7">The sequence shown here is derived from an EMBL/GenBank/DDBJ whole genome shotgun (WGS) entry which is preliminary data.</text>
</comment>
<feature type="transmembrane region" description="Helical" evidence="5">
    <location>
        <begin position="203"/>
        <end position="220"/>
    </location>
</feature>
<dbReference type="Pfam" id="PF00083">
    <property type="entry name" value="Sugar_tr"/>
    <property type="match status" value="1"/>
</dbReference>
<feature type="domain" description="Major facilitator superfamily (MFS) profile" evidence="6">
    <location>
        <begin position="1"/>
        <end position="315"/>
    </location>
</feature>